<proteinExistence type="predicted"/>
<dbReference type="InterPro" id="IPR018289">
    <property type="entry name" value="MULE_transposase_dom"/>
</dbReference>
<name>A0ABQ5G901_9ASTR</name>
<evidence type="ECO:0000259" key="1">
    <source>
        <dbReference type="Pfam" id="PF10551"/>
    </source>
</evidence>
<evidence type="ECO:0000313" key="3">
    <source>
        <dbReference type="Proteomes" id="UP001151760"/>
    </source>
</evidence>
<dbReference type="InterPro" id="IPR052579">
    <property type="entry name" value="Zinc_finger_SWIM"/>
</dbReference>
<dbReference type="Pfam" id="PF10551">
    <property type="entry name" value="MULE"/>
    <property type="match status" value="1"/>
</dbReference>
<dbReference type="PANTHER" id="PTHR31569:SF4">
    <property type="entry name" value="SWIM-TYPE DOMAIN-CONTAINING PROTEIN"/>
    <property type="match status" value="1"/>
</dbReference>
<dbReference type="Proteomes" id="UP001151760">
    <property type="component" value="Unassembled WGS sequence"/>
</dbReference>
<reference evidence="2" key="2">
    <citation type="submission" date="2022-01" db="EMBL/GenBank/DDBJ databases">
        <authorList>
            <person name="Yamashiro T."/>
            <person name="Shiraishi A."/>
            <person name="Satake H."/>
            <person name="Nakayama K."/>
        </authorList>
    </citation>
    <scope>NUCLEOTIDE SEQUENCE</scope>
</reference>
<sequence>MYVDDVERLSVAGVGRRLMIEVGWYLLAGMGGVGWWRENNMVALAISCYYVPLHSNGYVHDFSTNDVTNELEALFFVHSTSFKIWRAFPHVLMIDDTEKMNKYNMPFVEIVGVTSIRKTFCIAFAFISEEKMDNYKWVLECLKLTLDERILPRVINTDREPTIKAQHDLDSFLLAWKLLKDSPTQISYMEIYKQLQLVLRNYPRLQDVIGDGNCEFRLVVVALGLSEDQ</sequence>
<dbReference type="PANTHER" id="PTHR31569">
    <property type="entry name" value="SWIM-TYPE DOMAIN-CONTAINING PROTEIN"/>
    <property type="match status" value="1"/>
</dbReference>
<gene>
    <name evidence="2" type="ORF">Tco_1031437</name>
</gene>
<accession>A0ABQ5G901</accession>
<dbReference type="EMBL" id="BQNB010018231">
    <property type="protein sequence ID" value="GJT72151.1"/>
    <property type="molecule type" value="Genomic_DNA"/>
</dbReference>
<organism evidence="2 3">
    <name type="scientific">Tanacetum coccineum</name>
    <dbReference type="NCBI Taxonomy" id="301880"/>
    <lineage>
        <taxon>Eukaryota</taxon>
        <taxon>Viridiplantae</taxon>
        <taxon>Streptophyta</taxon>
        <taxon>Embryophyta</taxon>
        <taxon>Tracheophyta</taxon>
        <taxon>Spermatophyta</taxon>
        <taxon>Magnoliopsida</taxon>
        <taxon>eudicotyledons</taxon>
        <taxon>Gunneridae</taxon>
        <taxon>Pentapetalae</taxon>
        <taxon>asterids</taxon>
        <taxon>campanulids</taxon>
        <taxon>Asterales</taxon>
        <taxon>Asteraceae</taxon>
        <taxon>Asteroideae</taxon>
        <taxon>Anthemideae</taxon>
        <taxon>Anthemidinae</taxon>
        <taxon>Tanacetum</taxon>
    </lineage>
</organism>
<protein>
    <submittedName>
        <fullName evidence="2">FAR1-related sequence 5-like protein</fullName>
    </submittedName>
</protein>
<comment type="caution">
    <text evidence="2">The sequence shown here is derived from an EMBL/GenBank/DDBJ whole genome shotgun (WGS) entry which is preliminary data.</text>
</comment>
<evidence type="ECO:0000313" key="2">
    <source>
        <dbReference type="EMBL" id="GJT72151.1"/>
    </source>
</evidence>
<reference evidence="2" key="1">
    <citation type="journal article" date="2022" name="Int. J. Mol. Sci.">
        <title>Draft Genome of Tanacetum Coccineum: Genomic Comparison of Closely Related Tanacetum-Family Plants.</title>
        <authorList>
            <person name="Yamashiro T."/>
            <person name="Shiraishi A."/>
            <person name="Nakayama K."/>
            <person name="Satake H."/>
        </authorList>
    </citation>
    <scope>NUCLEOTIDE SEQUENCE</scope>
</reference>
<feature type="domain" description="MULE transposase" evidence="1">
    <location>
        <begin position="91"/>
        <end position="164"/>
    </location>
</feature>
<keyword evidence="3" id="KW-1185">Reference proteome</keyword>